<sequence length="129" mass="14302">MKKFAYFAVAGGIAALFNFVSRIALSQIFTYPVSIVIAYLIGMVTAFLLNRAFVFPEGNESVHKQVGWFVAINALAVLQTLGISLLLAKWVFPTINFSFHPEMVAHAVGIVVPIFSSYIGHKKFTFRTK</sequence>
<evidence type="ECO:0000256" key="6">
    <source>
        <dbReference type="SAM" id="Phobius"/>
    </source>
</evidence>
<comment type="caution">
    <text evidence="8">The sequence shown here is derived from an EMBL/GenBank/DDBJ whole genome shotgun (WGS) entry which is preliminary data.</text>
</comment>
<name>A0A369UJ63_9GAMM</name>
<dbReference type="InterPro" id="IPR007267">
    <property type="entry name" value="GtrA_DPMS_TM"/>
</dbReference>
<dbReference type="PANTHER" id="PTHR38459:SF1">
    <property type="entry name" value="PROPHAGE BACTOPRENOL-LINKED GLUCOSE TRANSLOCASE HOMOLOG"/>
    <property type="match status" value="1"/>
</dbReference>
<reference evidence="8 9" key="1">
    <citation type="submission" date="2018-07" db="EMBL/GenBank/DDBJ databases">
        <title>Dyella tabacisoli L4-6T, whole genome shotgun sequence.</title>
        <authorList>
            <person name="Zhou X.-K."/>
            <person name="Li W.-J."/>
            <person name="Duan Y.-Q."/>
        </authorList>
    </citation>
    <scope>NUCLEOTIDE SEQUENCE [LARGE SCALE GENOMIC DNA]</scope>
    <source>
        <strain evidence="8 9">L4-6</strain>
    </source>
</reference>
<evidence type="ECO:0000256" key="4">
    <source>
        <dbReference type="ARBA" id="ARBA00022989"/>
    </source>
</evidence>
<gene>
    <name evidence="8" type="ORF">DVJ77_17050</name>
</gene>
<dbReference type="RefSeq" id="WP_114846708.1">
    <property type="nucleotide sequence ID" value="NZ_JBHSPE010000025.1"/>
</dbReference>
<dbReference type="AlphaFoldDB" id="A0A369UJ63"/>
<keyword evidence="9" id="KW-1185">Reference proteome</keyword>
<evidence type="ECO:0000313" key="8">
    <source>
        <dbReference type="EMBL" id="RDD80581.1"/>
    </source>
</evidence>
<comment type="similarity">
    <text evidence="2">Belongs to the GtrA family.</text>
</comment>
<dbReference type="EMBL" id="QQAH01000016">
    <property type="protein sequence ID" value="RDD80581.1"/>
    <property type="molecule type" value="Genomic_DNA"/>
</dbReference>
<dbReference type="OrthoDB" id="7060875at2"/>
<dbReference type="Pfam" id="PF04138">
    <property type="entry name" value="GtrA_DPMS_TM"/>
    <property type="match status" value="1"/>
</dbReference>
<keyword evidence="3 6" id="KW-0812">Transmembrane</keyword>
<dbReference type="GO" id="GO:0005886">
    <property type="term" value="C:plasma membrane"/>
    <property type="evidence" value="ECO:0007669"/>
    <property type="project" value="TreeGrafter"/>
</dbReference>
<evidence type="ECO:0000259" key="7">
    <source>
        <dbReference type="Pfam" id="PF04138"/>
    </source>
</evidence>
<protein>
    <submittedName>
        <fullName evidence="8">GtrA family protein</fullName>
    </submittedName>
</protein>
<evidence type="ECO:0000256" key="3">
    <source>
        <dbReference type="ARBA" id="ARBA00022692"/>
    </source>
</evidence>
<accession>A0A369UJ63</accession>
<keyword evidence="4 6" id="KW-1133">Transmembrane helix</keyword>
<dbReference type="InterPro" id="IPR051401">
    <property type="entry name" value="GtrA_CellWall_Glycosyl"/>
</dbReference>
<dbReference type="PANTHER" id="PTHR38459">
    <property type="entry name" value="PROPHAGE BACTOPRENOL-LINKED GLUCOSE TRANSLOCASE HOMOLOG"/>
    <property type="match status" value="1"/>
</dbReference>
<dbReference type="GO" id="GO:0000271">
    <property type="term" value="P:polysaccharide biosynthetic process"/>
    <property type="evidence" value="ECO:0007669"/>
    <property type="project" value="InterPro"/>
</dbReference>
<keyword evidence="5 6" id="KW-0472">Membrane</keyword>
<evidence type="ECO:0000256" key="5">
    <source>
        <dbReference type="ARBA" id="ARBA00023136"/>
    </source>
</evidence>
<evidence type="ECO:0000256" key="1">
    <source>
        <dbReference type="ARBA" id="ARBA00004141"/>
    </source>
</evidence>
<comment type="subcellular location">
    <subcellularLocation>
        <location evidence="1">Membrane</location>
        <topology evidence="1">Multi-pass membrane protein</topology>
    </subcellularLocation>
</comment>
<dbReference type="Proteomes" id="UP000253782">
    <property type="component" value="Unassembled WGS sequence"/>
</dbReference>
<feature type="transmembrane region" description="Helical" evidence="6">
    <location>
        <begin position="103"/>
        <end position="120"/>
    </location>
</feature>
<proteinExistence type="inferred from homology"/>
<organism evidence="8 9">
    <name type="scientific">Dyella tabacisoli</name>
    <dbReference type="NCBI Taxonomy" id="2282381"/>
    <lineage>
        <taxon>Bacteria</taxon>
        <taxon>Pseudomonadati</taxon>
        <taxon>Pseudomonadota</taxon>
        <taxon>Gammaproteobacteria</taxon>
        <taxon>Lysobacterales</taxon>
        <taxon>Rhodanobacteraceae</taxon>
        <taxon>Dyella</taxon>
    </lineage>
</organism>
<feature type="domain" description="GtrA/DPMS transmembrane" evidence="7">
    <location>
        <begin position="7"/>
        <end position="91"/>
    </location>
</feature>
<evidence type="ECO:0000256" key="2">
    <source>
        <dbReference type="ARBA" id="ARBA00009399"/>
    </source>
</evidence>
<feature type="transmembrane region" description="Helical" evidence="6">
    <location>
        <begin position="36"/>
        <end position="54"/>
    </location>
</feature>
<evidence type="ECO:0000313" key="9">
    <source>
        <dbReference type="Proteomes" id="UP000253782"/>
    </source>
</evidence>
<feature type="transmembrane region" description="Helical" evidence="6">
    <location>
        <begin position="66"/>
        <end position="91"/>
    </location>
</feature>